<dbReference type="Pfam" id="PF07811">
    <property type="entry name" value="TadE"/>
    <property type="match status" value="1"/>
</dbReference>
<comment type="caution">
    <text evidence="3">The sequence shown here is derived from an EMBL/GenBank/DDBJ whole genome shotgun (WGS) entry which is preliminary data.</text>
</comment>
<evidence type="ECO:0000313" key="4">
    <source>
        <dbReference type="Proteomes" id="UP001589858"/>
    </source>
</evidence>
<sequence>MAPARSPLRRVAHTFARDRTGLALVEFAFAFPVLLLLYLGTFTFADAFACSRKVTLTARSVADLTTRYPSLTQAEAAAILDASAKILAPYAVSNAVIVLSEVRVASSTTATVVWSKALNGSALATNSTVTVPANMTSTGTYVILGQVTYTYTAALPWGNIGSYTLSDRIMMLPRVSDSVPLS</sequence>
<feature type="transmembrane region" description="Helical" evidence="1">
    <location>
        <begin position="21"/>
        <end position="45"/>
    </location>
</feature>
<proteinExistence type="predicted"/>
<gene>
    <name evidence="3" type="ORF">ACFFF8_02425</name>
</gene>
<keyword evidence="1" id="KW-0812">Transmembrane</keyword>
<dbReference type="InterPro" id="IPR012495">
    <property type="entry name" value="TadE-like_dom"/>
</dbReference>
<evidence type="ECO:0000313" key="3">
    <source>
        <dbReference type="EMBL" id="MFC0683445.1"/>
    </source>
</evidence>
<feature type="domain" description="TadE-like" evidence="2">
    <location>
        <begin position="21"/>
        <end position="62"/>
    </location>
</feature>
<dbReference type="EMBL" id="JBHLTM010000011">
    <property type="protein sequence ID" value="MFC0683445.1"/>
    <property type="molecule type" value="Genomic_DNA"/>
</dbReference>
<accession>A0ABV6S2J5</accession>
<dbReference type="Proteomes" id="UP001589858">
    <property type="component" value="Unassembled WGS sequence"/>
</dbReference>
<keyword evidence="1" id="KW-0472">Membrane</keyword>
<organism evidence="3 4">
    <name type="scientific">Novosphingobium clariflavum</name>
    <dbReference type="NCBI Taxonomy" id="2029884"/>
    <lineage>
        <taxon>Bacteria</taxon>
        <taxon>Pseudomonadati</taxon>
        <taxon>Pseudomonadota</taxon>
        <taxon>Alphaproteobacteria</taxon>
        <taxon>Sphingomonadales</taxon>
        <taxon>Sphingomonadaceae</taxon>
        <taxon>Novosphingobium</taxon>
    </lineage>
</organism>
<evidence type="ECO:0000256" key="1">
    <source>
        <dbReference type="SAM" id="Phobius"/>
    </source>
</evidence>
<keyword evidence="4" id="KW-1185">Reference proteome</keyword>
<evidence type="ECO:0000259" key="2">
    <source>
        <dbReference type="Pfam" id="PF07811"/>
    </source>
</evidence>
<protein>
    <submittedName>
        <fullName evidence="3">TadE/TadG family type IV pilus assembly protein</fullName>
    </submittedName>
</protein>
<name>A0ABV6S2J5_9SPHN</name>
<keyword evidence="1" id="KW-1133">Transmembrane helix</keyword>
<reference evidence="3 4" key="1">
    <citation type="submission" date="2024-09" db="EMBL/GenBank/DDBJ databases">
        <authorList>
            <person name="Sun Q."/>
            <person name="Mori K."/>
        </authorList>
    </citation>
    <scope>NUCLEOTIDE SEQUENCE [LARGE SCALE GENOMIC DNA]</scope>
    <source>
        <strain evidence="3 4">CICC 11035S</strain>
    </source>
</reference>
<dbReference type="RefSeq" id="WP_267219242.1">
    <property type="nucleotide sequence ID" value="NZ_JAPCWC010000003.1"/>
</dbReference>